<dbReference type="Proteomes" id="UP000515788">
    <property type="component" value="Chromosome 6"/>
</dbReference>
<evidence type="ECO:0000256" key="1">
    <source>
        <dbReference type="SAM" id="MobiDB-lite"/>
    </source>
</evidence>
<evidence type="ECO:0000313" key="3">
    <source>
        <dbReference type="Proteomes" id="UP000515788"/>
    </source>
</evidence>
<evidence type="ECO:0008006" key="4">
    <source>
        <dbReference type="Google" id="ProtNLM"/>
    </source>
</evidence>
<proteinExistence type="predicted"/>
<dbReference type="AlphaFoldDB" id="A0A7G3ZK69"/>
<dbReference type="EMBL" id="CP059251">
    <property type="protein sequence ID" value="QLL33905.1"/>
    <property type="molecule type" value="Genomic_DNA"/>
</dbReference>
<gene>
    <name evidence="2" type="ORF">HG536_0F02300</name>
</gene>
<protein>
    <recommendedName>
        <fullName evidence="4">SPS-sensor component PTR3</fullName>
    </recommendedName>
</protein>
<dbReference type="RefSeq" id="XP_037140579.1">
    <property type="nucleotide sequence ID" value="XM_037284683.1"/>
</dbReference>
<sequence length="641" mass="72106">MNVLNVLKELEQNLFLPKTLESCQLNEFSREYVCKVRYGIVDDCSVLSCGCCLSNALYNDMILRTGQDQVRCPTCDCRDATIIGPVKQLRKLYQQIQNAYRKLEQNDYGVESELESATDEDSAKGVTGEENSQKGTLGQGNQKSLLALFHMVASKLGSQPGLPMNVTDSTRGRRRSGQRDGNECGLENDLEEMRVLDNASNTGTIPISQNSISASVKNNFEALTRPISSDEEKEYYFAQCFPIYRKRSQFSTHAKFLRTKSKLFISMAISPDCTKFVLITEHKWEVYSILPDKSPVLLFCGKSTGEYGPDFDHLAYPTDMSVLLVKGNNPLQKDLWDHLHCKLSNDYLIISGSKNRFRVFDLNQQGLPIHSYGSSFPIRCIDINPNSNMIACGITGRDRNTGAEQALIVFHKIERNKVTSEPEFLSPSTITLPYRDPIKTLQFSDDGLYLSCSTAFESRFLIISLRKFNEPRLIMKSLRSIDSSLESEGITDVKLFPGNPSLMCVTSAAFNAPPIVVNTKIQDIDGVQRVAQPTMLIRLDELGSKIHKCEISPRNDSIAFLNRNGSVYIMFSPTMMDSEKRRIVLVDMVADAYRAHESAALKFSADGHKLYILDRKGILYVEDFSYGLPQEHEVTKCKQIT</sequence>
<evidence type="ECO:0000313" key="2">
    <source>
        <dbReference type="EMBL" id="QLL33905.1"/>
    </source>
</evidence>
<feature type="compositionally biased region" description="Polar residues" evidence="1">
    <location>
        <begin position="129"/>
        <end position="138"/>
    </location>
</feature>
<dbReference type="GeneID" id="59327120"/>
<keyword evidence="3" id="KW-1185">Reference proteome</keyword>
<accession>A0A7G3ZK69</accession>
<feature type="region of interest" description="Disordered" evidence="1">
    <location>
        <begin position="159"/>
        <end position="185"/>
    </location>
</feature>
<dbReference type="SUPFAM" id="SSF50978">
    <property type="entry name" value="WD40 repeat-like"/>
    <property type="match status" value="1"/>
</dbReference>
<feature type="compositionally biased region" description="Acidic residues" evidence="1">
    <location>
        <begin position="111"/>
        <end position="120"/>
    </location>
</feature>
<dbReference type="KEGG" id="tgb:HG536_0F02300"/>
<name>A0A7G3ZK69_9SACH</name>
<dbReference type="InterPro" id="IPR015943">
    <property type="entry name" value="WD40/YVTN_repeat-like_dom_sf"/>
</dbReference>
<organism evidence="2 3">
    <name type="scientific">Torulaspora globosa</name>
    <dbReference type="NCBI Taxonomy" id="48254"/>
    <lineage>
        <taxon>Eukaryota</taxon>
        <taxon>Fungi</taxon>
        <taxon>Dikarya</taxon>
        <taxon>Ascomycota</taxon>
        <taxon>Saccharomycotina</taxon>
        <taxon>Saccharomycetes</taxon>
        <taxon>Saccharomycetales</taxon>
        <taxon>Saccharomycetaceae</taxon>
        <taxon>Torulaspora</taxon>
    </lineage>
</organism>
<feature type="region of interest" description="Disordered" evidence="1">
    <location>
        <begin position="111"/>
        <end position="138"/>
    </location>
</feature>
<dbReference type="InterPro" id="IPR036322">
    <property type="entry name" value="WD40_repeat_dom_sf"/>
</dbReference>
<reference evidence="2 3" key="1">
    <citation type="submission" date="2020-06" db="EMBL/GenBank/DDBJ databases">
        <title>The yeast mating-type switching endonuclease HO is a domesticated member of an unorthodox homing genetic element family.</title>
        <authorList>
            <person name="Coughlan A.Y."/>
            <person name="Lombardi L."/>
            <person name="Braun-Galleani S."/>
            <person name="Martos A.R."/>
            <person name="Galeote V."/>
            <person name="Bigey F."/>
            <person name="Dequin S."/>
            <person name="Byrne K.P."/>
            <person name="Wolfe K.H."/>
        </authorList>
    </citation>
    <scope>NUCLEOTIDE SEQUENCE [LARGE SCALE GENOMIC DNA]</scope>
    <source>
        <strain evidence="2 3">CBS764</strain>
    </source>
</reference>
<dbReference type="OrthoDB" id="5324744at2759"/>
<dbReference type="Gene3D" id="2.130.10.10">
    <property type="entry name" value="YVTN repeat-like/Quinoprotein amine dehydrogenase"/>
    <property type="match status" value="1"/>
</dbReference>